<evidence type="ECO:0000313" key="2">
    <source>
        <dbReference type="EMBL" id="DAF53135.1"/>
    </source>
</evidence>
<protein>
    <submittedName>
        <fullName evidence="2">Uncharacterized protein</fullName>
    </submittedName>
</protein>
<keyword evidence="1" id="KW-0175">Coiled coil</keyword>
<feature type="coiled-coil region" evidence="1">
    <location>
        <begin position="197"/>
        <end position="231"/>
    </location>
</feature>
<sequence>MGTKKGKGNVSQVVGTNGLKKKQAELESKGYSVLYPGHYITGNERQETTWNEFIHAQLQTASSAFDGGNGGKQRVAMAFSSSGQEHKGGVDNIGTKDLGWMDWGAGNNIPNVVSLLSSILSYTAAGWKFNNDLCIGRGPEPMYHYTQYVGGNITEKDIPYLSADKLIRGLIIDKQRELRNISPSNDLSFSENSVFNVDDDEDIKRTLKEEISELQKDLEQWKATSEELREFLNNNNLKHVYLSLSGDMQMLWMCFPEILLNQQAIDDKGNPVDSKTWKPKAVGLSYRPAHSCRLERMDKDNRINYVYVSNSWMDQPFVTSNGTDVSFAAYPALSPTSPVADLQKAVRKARQSNVSKEERPTRFIFPSYYPTVGRPYYPVPSWHSIFSGDIYEYLSTIISDRYNRKKNSNIIGRIIYIHNAYLQQLFVQEKVGSNTVKQDEIRDKLYKEINTWLGNRDNSGQSLVAFTFFGSDGKEHKSFEIVEVESSSKDSVAANEKETAEVSSIIFMSMGLDSQLLGSSPLSLLGKGGGTDLRERYLLKQIQMSPTQQILLQALEVVSRFNEWDDHLRWQIGREVMTTLDRSKTGITKQEEE</sequence>
<dbReference type="EMBL" id="BK032647">
    <property type="protein sequence ID" value="DAF53135.1"/>
    <property type="molecule type" value="Genomic_DNA"/>
</dbReference>
<name>A0A8S5SR17_9CAUD</name>
<proteinExistence type="predicted"/>
<reference evidence="2" key="1">
    <citation type="journal article" date="2021" name="Proc. Natl. Acad. Sci. U.S.A.">
        <title>A Catalog of Tens of Thousands of Viruses from Human Metagenomes Reveals Hidden Associations with Chronic Diseases.</title>
        <authorList>
            <person name="Tisza M.J."/>
            <person name="Buck C.B."/>
        </authorList>
    </citation>
    <scope>NUCLEOTIDE SEQUENCE</scope>
    <source>
        <strain evidence="2">CtLdn10</strain>
    </source>
</reference>
<evidence type="ECO:0000256" key="1">
    <source>
        <dbReference type="SAM" id="Coils"/>
    </source>
</evidence>
<organism evidence="2">
    <name type="scientific">Siphoviridae sp. ctLdn10</name>
    <dbReference type="NCBI Taxonomy" id="2827847"/>
    <lineage>
        <taxon>Viruses</taxon>
        <taxon>Duplodnaviria</taxon>
        <taxon>Heunggongvirae</taxon>
        <taxon>Uroviricota</taxon>
        <taxon>Caudoviricetes</taxon>
    </lineage>
</organism>
<accession>A0A8S5SR17</accession>